<dbReference type="Gene3D" id="3.30.710.10">
    <property type="entry name" value="Potassium Channel Kv1.1, Chain A"/>
    <property type="match status" value="1"/>
</dbReference>
<proteinExistence type="predicted"/>
<evidence type="ECO:0000313" key="3">
    <source>
        <dbReference type="Proteomes" id="UP000007148"/>
    </source>
</evidence>
<dbReference type="InterPro" id="IPR000210">
    <property type="entry name" value="BTB/POZ_dom"/>
</dbReference>
<keyword evidence="3" id="KW-1185">Reference proteome</keyword>
<accession>G4TJM1</accession>
<protein>
    <recommendedName>
        <fullName evidence="1">BTB domain-containing protein</fullName>
    </recommendedName>
</protein>
<evidence type="ECO:0000313" key="2">
    <source>
        <dbReference type="EMBL" id="CCA71514.1"/>
    </source>
</evidence>
<dbReference type="EMBL" id="CAFZ01000123">
    <property type="protein sequence ID" value="CCA71514.1"/>
    <property type="molecule type" value="Genomic_DNA"/>
</dbReference>
<gene>
    <name evidence="2" type="ORF">PIIN_05451</name>
</gene>
<evidence type="ECO:0000259" key="1">
    <source>
        <dbReference type="Pfam" id="PF00651"/>
    </source>
</evidence>
<sequence length="308" mass="34826">MSFRTPKSHGMSGSSDDAIIESSEGVRFTVNRQLLCYASPVFKDMYEIAPSFSSVKQAVKLSESAAVLRMLLAYLDPKMSSPPTLPIETLWECIEASKKYHITALISRFRAILTSPTILHGDRPINLIILNPLPVAVLAHAFEFTEELRMTLRELARCHINVLMRNKQGCTLPSVLFQYILQLRRSRAIWLKAKAKSLLYLPAATPPQGKLLALRSGSNCPYCIRFRAEHLHEACIKIDDQPSWDTFRAEMIQRIVKCTCDAPTIPWEGTSETFNREWHKWENDTRALEVALPDWPLPKAEATSDGDA</sequence>
<dbReference type="Proteomes" id="UP000007148">
    <property type="component" value="Unassembled WGS sequence"/>
</dbReference>
<dbReference type="HOGENOM" id="CLU_826831_0_0_1"/>
<dbReference type="AlphaFoldDB" id="G4TJM1"/>
<dbReference type="InParanoid" id="G4TJM1"/>
<dbReference type="Pfam" id="PF00651">
    <property type="entry name" value="BTB"/>
    <property type="match status" value="1"/>
</dbReference>
<dbReference type="InterPro" id="IPR011333">
    <property type="entry name" value="SKP1/BTB/POZ_sf"/>
</dbReference>
<dbReference type="SUPFAM" id="SSF54695">
    <property type="entry name" value="POZ domain"/>
    <property type="match status" value="1"/>
</dbReference>
<reference evidence="2 3" key="1">
    <citation type="journal article" date="2011" name="PLoS Pathog.">
        <title>Endophytic Life Strategies Decoded by Genome and Transcriptome Analyses of the Mutualistic Root Symbiont Piriformospora indica.</title>
        <authorList>
            <person name="Zuccaro A."/>
            <person name="Lahrmann U."/>
            <person name="Guldener U."/>
            <person name="Langen G."/>
            <person name="Pfiffi S."/>
            <person name="Biedenkopf D."/>
            <person name="Wong P."/>
            <person name="Samans B."/>
            <person name="Grimm C."/>
            <person name="Basiewicz M."/>
            <person name="Murat C."/>
            <person name="Martin F."/>
            <person name="Kogel K.H."/>
        </authorList>
    </citation>
    <scope>NUCLEOTIDE SEQUENCE [LARGE SCALE GENOMIC DNA]</scope>
    <source>
        <strain evidence="2 3">DSM 11827</strain>
    </source>
</reference>
<organism evidence="2 3">
    <name type="scientific">Serendipita indica (strain DSM 11827)</name>
    <name type="common">Root endophyte fungus</name>
    <name type="synonym">Piriformospora indica</name>
    <dbReference type="NCBI Taxonomy" id="1109443"/>
    <lineage>
        <taxon>Eukaryota</taxon>
        <taxon>Fungi</taxon>
        <taxon>Dikarya</taxon>
        <taxon>Basidiomycota</taxon>
        <taxon>Agaricomycotina</taxon>
        <taxon>Agaricomycetes</taxon>
        <taxon>Sebacinales</taxon>
        <taxon>Serendipitaceae</taxon>
        <taxon>Serendipita</taxon>
    </lineage>
</organism>
<name>G4TJM1_SERID</name>
<feature type="domain" description="BTB" evidence="1">
    <location>
        <begin position="17"/>
        <end position="111"/>
    </location>
</feature>
<comment type="caution">
    <text evidence="2">The sequence shown here is derived from an EMBL/GenBank/DDBJ whole genome shotgun (WGS) entry which is preliminary data.</text>
</comment>
<dbReference type="OrthoDB" id="3357985at2759"/>